<dbReference type="Pfam" id="PF00612">
    <property type="entry name" value="IQ"/>
    <property type="match status" value="2"/>
</dbReference>
<dbReference type="CDD" id="cd15480">
    <property type="entry name" value="fMyo2p_CBD"/>
    <property type="match status" value="1"/>
</dbReference>
<evidence type="ECO:0000256" key="6">
    <source>
        <dbReference type="ARBA" id="ARBA00023175"/>
    </source>
</evidence>
<dbReference type="InterPro" id="IPR001609">
    <property type="entry name" value="Myosin_head_motor_dom-like"/>
</dbReference>
<evidence type="ECO:0000256" key="8">
    <source>
        <dbReference type="PROSITE-ProRule" id="PRU00782"/>
    </source>
</evidence>
<keyword evidence="5 8" id="KW-0518">Myosin</keyword>
<dbReference type="Pfam" id="PF00063">
    <property type="entry name" value="Myosin_head"/>
    <property type="match status" value="1"/>
</dbReference>
<dbReference type="PRINTS" id="PR00193">
    <property type="entry name" value="MYOSINHEAVY"/>
</dbReference>
<evidence type="ECO:0000259" key="11">
    <source>
        <dbReference type="PROSITE" id="PS51456"/>
    </source>
</evidence>
<keyword evidence="2" id="KW-0547">Nucleotide-binding</keyword>
<dbReference type="Gene3D" id="1.20.120.720">
    <property type="entry name" value="Myosin VI head, motor domain, U50 subdomain"/>
    <property type="match status" value="1"/>
</dbReference>
<dbReference type="SMART" id="SM00242">
    <property type="entry name" value="MYSc"/>
    <property type="match status" value="1"/>
</dbReference>
<dbReference type="SUPFAM" id="SSF52540">
    <property type="entry name" value="P-loop containing nucleoside triphosphate hydrolases"/>
    <property type="match status" value="2"/>
</dbReference>
<dbReference type="OrthoDB" id="6108017at2759"/>
<dbReference type="Proteomes" id="UP000077315">
    <property type="component" value="Unassembled WGS sequence"/>
</dbReference>
<dbReference type="SMART" id="SM01132">
    <property type="entry name" value="DIL"/>
    <property type="match status" value="1"/>
</dbReference>
<comment type="similarity">
    <text evidence="1 8">Belongs to the TRAFAC class myosin-kinesin ATPase superfamily. Myosin family.</text>
</comment>
<dbReference type="CDD" id="cd23767">
    <property type="entry name" value="IQCD"/>
    <property type="match status" value="1"/>
</dbReference>
<proteinExistence type="inferred from homology"/>
<dbReference type="PROSITE" id="PS51126">
    <property type="entry name" value="DILUTE"/>
    <property type="match status" value="1"/>
</dbReference>
<comment type="caution">
    <text evidence="8">Lacks conserved residue(s) required for the propagation of feature annotation.</text>
</comment>
<dbReference type="FunCoup" id="A0A163D0P0">
    <property type="interactions" value="100"/>
</dbReference>
<dbReference type="GO" id="GO:0000146">
    <property type="term" value="F:microfilament motor activity"/>
    <property type="evidence" value="ECO:0007669"/>
    <property type="project" value="TreeGrafter"/>
</dbReference>
<organism evidence="12 13">
    <name type="scientific">Phycomyces blakesleeanus (strain ATCC 8743b / DSM 1359 / FGSC 10004 / NBRC 33097 / NRRL 1555)</name>
    <dbReference type="NCBI Taxonomy" id="763407"/>
    <lineage>
        <taxon>Eukaryota</taxon>
        <taxon>Fungi</taxon>
        <taxon>Fungi incertae sedis</taxon>
        <taxon>Mucoromycota</taxon>
        <taxon>Mucoromycotina</taxon>
        <taxon>Mucoromycetes</taxon>
        <taxon>Mucorales</taxon>
        <taxon>Phycomycetaceae</taxon>
        <taxon>Phycomyces</taxon>
    </lineage>
</organism>
<dbReference type="GO" id="GO:0005737">
    <property type="term" value="C:cytoplasm"/>
    <property type="evidence" value="ECO:0007669"/>
    <property type="project" value="TreeGrafter"/>
</dbReference>
<feature type="compositionally biased region" description="Polar residues" evidence="9">
    <location>
        <begin position="1096"/>
        <end position="1106"/>
    </location>
</feature>
<dbReference type="EMBL" id="KV440997">
    <property type="protein sequence ID" value="OAD67870.1"/>
    <property type="molecule type" value="Genomic_DNA"/>
</dbReference>
<evidence type="ECO:0000313" key="13">
    <source>
        <dbReference type="Proteomes" id="UP000077315"/>
    </source>
</evidence>
<feature type="domain" description="Myosin motor" evidence="11">
    <location>
        <begin position="86"/>
        <end position="775"/>
    </location>
</feature>
<evidence type="ECO:0000256" key="2">
    <source>
        <dbReference type="ARBA" id="ARBA00022741"/>
    </source>
</evidence>
<dbReference type="VEuPathDB" id="FungiDB:PHYBLDRAFT_136641"/>
<dbReference type="RefSeq" id="XP_018285910.1">
    <property type="nucleotide sequence ID" value="XM_018429802.1"/>
</dbReference>
<dbReference type="InterPro" id="IPR046943">
    <property type="entry name" value="Fungal_Myo2/2A_CBD"/>
</dbReference>
<feature type="domain" description="Dilute" evidence="10">
    <location>
        <begin position="1219"/>
        <end position="1502"/>
    </location>
</feature>
<dbReference type="InterPro" id="IPR036103">
    <property type="entry name" value="MYSc_Myo5"/>
</dbReference>
<evidence type="ECO:0000256" key="9">
    <source>
        <dbReference type="SAM" id="MobiDB-lite"/>
    </source>
</evidence>
<dbReference type="SUPFAM" id="SSF50084">
    <property type="entry name" value="Myosin S1 fragment, N-terminal domain"/>
    <property type="match status" value="1"/>
</dbReference>
<dbReference type="FunFam" id="1.10.10.820:FF:000001">
    <property type="entry name" value="Myosin heavy chain"/>
    <property type="match status" value="1"/>
</dbReference>
<evidence type="ECO:0008006" key="14">
    <source>
        <dbReference type="Google" id="ProtNLM"/>
    </source>
</evidence>
<dbReference type="GeneID" id="28990708"/>
<evidence type="ECO:0000256" key="3">
    <source>
        <dbReference type="ARBA" id="ARBA00022840"/>
    </source>
</evidence>
<dbReference type="PROSITE" id="PS51456">
    <property type="entry name" value="MYOSIN_MOTOR"/>
    <property type="match status" value="1"/>
</dbReference>
<evidence type="ECO:0000313" key="12">
    <source>
        <dbReference type="EMBL" id="OAD67870.1"/>
    </source>
</evidence>
<dbReference type="PANTHER" id="PTHR13140">
    <property type="entry name" value="MYOSIN"/>
    <property type="match status" value="1"/>
</dbReference>
<dbReference type="InterPro" id="IPR000048">
    <property type="entry name" value="IQ_motif_EF-hand-BS"/>
</dbReference>
<dbReference type="PROSITE" id="PS50096">
    <property type="entry name" value="IQ"/>
    <property type="match status" value="3"/>
</dbReference>
<dbReference type="Gene3D" id="1.20.5.190">
    <property type="match status" value="2"/>
</dbReference>
<feature type="region of interest" description="Disordered" evidence="9">
    <location>
        <begin position="1052"/>
        <end position="1126"/>
    </location>
</feature>
<sequence>MATEHLSPHVLQAVEVYTKGTRAWFEDDRDGWVSASVVSNQVDSTKVKIVFENDEDSRRVRLFVFSLFEKTNGTTLPPLRNPPKMENTDDLTNLSYLNEPSVLNTIQTRYSQRNIYTYSGIVLIAANPFARVQLYEPDIIQQYSGKRRGELEPHLFAIAEDAYRCMIREKKNQTIVVSGESAKFIMRYFATADDKEAKGKASKEGAASMTEVEEQILATNPIMEAFGNAKTTRNDNSSRFGKYIEIQFDKDTNIVGAKTRTYLLERSRLIYQPEIERNYHIFYQLCAGVPPTERKEFELKDWTKFHYLNQSGTGTIPNVDDVEEFELTKRSLSMVGISLQTQWQIFKLLAGLLHLGNVEIGGRGDATLAEDDASLEIATRLLGIKKTSEFRKWLLKRQIITRSDKIVKSLSPAQGTVVKDSVAKYIYASLFDWLVVVVNSSLSCQTPGLVTAFIGVLDIYGFEHFKKNSFEQFCINYANEKLQQQFNQHVFKLDQEEYVREKIEWKFIDFSDNQKCIEMIEAKMGILSLLDEESRLPSGTDQGFCDKLYANFSTPAYKGYFLKPRFSNSAFTVCHYAHDVQYEAEGFIDKNKDTVPDEILTLLQNSESEFLVDMLRTATDAATATPTETVKKMTTPKKPTLGSIFKLSLINLMDTIGETNVHYIRCLKPNEAKVAWGFEPNMVLGQLRACGVLETIRISCAGYPSRWEFPDFADRYYALINSKYWDPNTHTNIDFRELCNVILTTYIQDPDKYQIGLTKIFFRAGQLAYMEKLRADRWNECAVLLQKNMRRFVVRLRYLRMKDITLMIQRVARKKVAQAVLAHKRQEKTMIMIQSQCRAFMARKKMARQQNFVVRVQTAIRSRLARKAFAGFRENNAATQIQSLFRGWAARKKYLAQRNHIVCVQTQIRRRQARKQLAIYRSEARSASHLKEVSYKLENKVVELTQTLTQQREEKNQIQSKATQLETQIQSWIQKYNKLDKKAKELEASLAESAAVQTELTSWQEKHNSLQSDHESTLEKISKLDQEIARLSAENLKQKEESQIVALKAQLSQSLRRQPTRQQSINAFSRTLSPARNDPYRRGVSPEGASPRGKSPTGSSIASFRRNSVGEPPARPETHASKVVYNEPEQMRPMSIDHINTLKNKKMPNGSNPDEAIHAIFHDLETLDKEIHIGLVQSLKIVPPNVQNPPSPEEVLFPAHMIAICATQMWRLGYLAESNSMLFSVMYTIQKYCASFTGEDTIIPCAYWLSNAHELLSLICSAEQELEREMHYNSIHGRRAVGWHEFEKLVETVKYELQCLEDNIYHNWLTELKKKLTKMAVPAVIENQSLPGFIANESNRFFGKILSSNNQPAYSMDDLLNFLNRVYRTMKCYYVDPYVVAQTLTELLKLIGVTTFNDLVMRRNFNSWKRAMQIQYNITRLEEWCKAHEVPDATAQLEHLMQAAKLLQLKKATLEDVKIIYDVCWLLAPTQIQKLIQNYSVADYEDPISNDILRVVASRVSNGDSNDILLLDNVSLDDSPYSMPENHVVEAKLYLPAYLNLRQLQRLTSLVAIVKQNPSRQESL</sequence>
<keyword evidence="4" id="KW-0175">Coiled coil</keyword>
<name>A0A163D0P0_PHYB8</name>
<dbReference type="InParanoid" id="A0A163D0P0"/>
<dbReference type="GO" id="GO:0005524">
    <property type="term" value="F:ATP binding"/>
    <property type="evidence" value="ECO:0007669"/>
    <property type="project" value="UniProtKB-KW"/>
</dbReference>
<dbReference type="InterPro" id="IPR036961">
    <property type="entry name" value="Kinesin_motor_dom_sf"/>
</dbReference>
<dbReference type="InterPro" id="IPR027417">
    <property type="entry name" value="P-loop_NTPase"/>
</dbReference>
<dbReference type="GO" id="GO:0016459">
    <property type="term" value="C:myosin complex"/>
    <property type="evidence" value="ECO:0007669"/>
    <property type="project" value="UniProtKB-KW"/>
</dbReference>
<dbReference type="Gene3D" id="1.10.10.820">
    <property type="match status" value="1"/>
</dbReference>
<gene>
    <name evidence="12" type="ORF">PHYBLDRAFT_136641</name>
</gene>
<dbReference type="SMART" id="SM00015">
    <property type="entry name" value="IQ"/>
    <property type="match status" value="5"/>
</dbReference>
<dbReference type="GO" id="GO:0016020">
    <property type="term" value="C:membrane"/>
    <property type="evidence" value="ECO:0007669"/>
    <property type="project" value="TreeGrafter"/>
</dbReference>
<evidence type="ECO:0000256" key="5">
    <source>
        <dbReference type="ARBA" id="ARBA00023123"/>
    </source>
</evidence>
<evidence type="ECO:0000256" key="4">
    <source>
        <dbReference type="ARBA" id="ARBA00023054"/>
    </source>
</evidence>
<protein>
    <recommendedName>
        <fullName evidence="14">Myosin motor domain-containing protein</fullName>
    </recommendedName>
</protein>
<feature type="region of interest" description="Actin-binding" evidence="8">
    <location>
        <begin position="649"/>
        <end position="671"/>
    </location>
</feature>
<dbReference type="InterPro" id="IPR002710">
    <property type="entry name" value="Dilute_dom"/>
</dbReference>
<keyword evidence="13" id="KW-1185">Reference proteome</keyword>
<evidence type="ECO:0000256" key="7">
    <source>
        <dbReference type="ARBA" id="ARBA00023203"/>
    </source>
</evidence>
<reference evidence="13" key="1">
    <citation type="submission" date="2015-06" db="EMBL/GenBank/DDBJ databases">
        <title>Expansion of signal transduction pathways in fungi by whole-genome duplication.</title>
        <authorList>
            <consortium name="DOE Joint Genome Institute"/>
            <person name="Corrochano L.M."/>
            <person name="Kuo A."/>
            <person name="Marcet-Houben M."/>
            <person name="Polaino S."/>
            <person name="Salamov A."/>
            <person name="Villalobos J.M."/>
            <person name="Alvarez M.I."/>
            <person name="Avalos J."/>
            <person name="Benito E.P."/>
            <person name="Benoit I."/>
            <person name="Burger G."/>
            <person name="Camino L.P."/>
            <person name="Canovas D."/>
            <person name="Cerda-Olmedo E."/>
            <person name="Cheng J.-F."/>
            <person name="Dominguez A."/>
            <person name="Elias M."/>
            <person name="Eslava A.P."/>
            <person name="Glaser F."/>
            <person name="Grimwood J."/>
            <person name="Gutierrez G."/>
            <person name="Heitman J."/>
            <person name="Henrissat B."/>
            <person name="Iturriaga E.A."/>
            <person name="Lang B.F."/>
            <person name="Lavin J.L."/>
            <person name="Lee S."/>
            <person name="Li W."/>
            <person name="Lindquist E."/>
            <person name="Lopez-Garcia S."/>
            <person name="Luque E.M."/>
            <person name="Marcos A.T."/>
            <person name="Martin J."/>
            <person name="McCluskey K."/>
            <person name="Medina H.R."/>
            <person name="Miralles-Duran A."/>
            <person name="Miyazaki A."/>
            <person name="Munoz-Torres E."/>
            <person name="Oguiza J.A."/>
            <person name="Ohm R."/>
            <person name="Olmedo M."/>
            <person name="Orejas M."/>
            <person name="Ortiz-Castellanos L."/>
            <person name="Pisabarro A.G."/>
            <person name="Rodriguez-Romero J."/>
            <person name="Ruiz-Herrera J."/>
            <person name="Ruiz-Vazquez R."/>
            <person name="Sanz C."/>
            <person name="Schackwitz W."/>
            <person name="Schmutz J."/>
            <person name="Shahriari M."/>
            <person name="Shelest E."/>
            <person name="Silva-Franco F."/>
            <person name="Soanes D."/>
            <person name="Syed K."/>
            <person name="Tagua V.G."/>
            <person name="Talbot N.J."/>
            <person name="Thon M."/>
            <person name="De vries R.P."/>
            <person name="Wiebenga A."/>
            <person name="Yadav J.S."/>
            <person name="Braun E.L."/>
            <person name="Baker S."/>
            <person name="Garre V."/>
            <person name="Horwitz B."/>
            <person name="Torres-Martinez S."/>
            <person name="Idnurm A."/>
            <person name="Herrera-Estrella A."/>
            <person name="Gabaldon T."/>
            <person name="Grigoriev I.V."/>
        </authorList>
    </citation>
    <scope>NUCLEOTIDE SEQUENCE [LARGE SCALE GENOMIC DNA]</scope>
    <source>
        <strain evidence="13">NRRL 1555(-)</strain>
    </source>
</reference>
<keyword evidence="6" id="KW-0505">Motor protein</keyword>
<dbReference type="Gene3D" id="1.20.5.4820">
    <property type="match status" value="1"/>
</dbReference>
<keyword evidence="7 8" id="KW-0009">Actin-binding</keyword>
<dbReference type="PANTHER" id="PTHR13140:SF706">
    <property type="entry name" value="DILUTE CLASS UNCONVENTIONAL MYOSIN, ISOFORM C"/>
    <property type="match status" value="1"/>
</dbReference>
<accession>A0A163D0P0</accession>
<dbReference type="GO" id="GO:0051015">
    <property type="term" value="F:actin filament binding"/>
    <property type="evidence" value="ECO:0007669"/>
    <property type="project" value="TreeGrafter"/>
</dbReference>
<evidence type="ECO:0000256" key="1">
    <source>
        <dbReference type="ARBA" id="ARBA00008314"/>
    </source>
</evidence>
<dbReference type="GO" id="GO:0007015">
    <property type="term" value="P:actin filament organization"/>
    <property type="evidence" value="ECO:0007669"/>
    <property type="project" value="TreeGrafter"/>
</dbReference>
<feature type="compositionally biased region" description="Polar residues" evidence="9">
    <location>
        <begin position="1052"/>
        <end position="1074"/>
    </location>
</feature>
<keyword evidence="3" id="KW-0067">ATP-binding</keyword>
<dbReference type="Gene3D" id="3.40.850.10">
    <property type="entry name" value="Kinesin motor domain"/>
    <property type="match status" value="1"/>
</dbReference>
<dbReference type="Gene3D" id="1.20.58.530">
    <property type="match status" value="1"/>
</dbReference>
<evidence type="ECO:0000259" key="10">
    <source>
        <dbReference type="PROSITE" id="PS51126"/>
    </source>
</evidence>
<dbReference type="STRING" id="763407.A0A163D0P0"/>
<dbReference type="Pfam" id="PF01843">
    <property type="entry name" value="DIL"/>
    <property type="match status" value="1"/>
</dbReference>
<dbReference type="CDD" id="cd01380">
    <property type="entry name" value="MYSc_Myo5"/>
    <property type="match status" value="1"/>
</dbReference>